<evidence type="ECO:0000256" key="9">
    <source>
        <dbReference type="PROSITE-ProRule" id="PRU00282"/>
    </source>
</evidence>
<keyword evidence="3 10" id="KW-0813">Transport</keyword>
<keyword evidence="7" id="KW-0496">Mitochondrion</keyword>
<protein>
    <submittedName>
        <fullName evidence="11">Uncharacterized protein</fullName>
    </submittedName>
</protein>
<sequence length="319" mass="35411">MALDFFAGCLGGCAGILVGHPLDTIKIRIQTQDFRNPLYKGTVDCFRKVVKQESILGLYKGMSSPLAGVAVINAVVFGVYGNIQKNLSDPESLGSCFISGAVAGLVQSFICSPMELVKSRMQIQTAKVSDGLLVYLQKIWRKDGMGGVFRGLNVTFLRESLGFGVYFSSYEWLTRSESEVPVSTVHLLLAGGSSGAASWLCTYPLDVVKSRIQIDGMSGPRQYKSSLDCLLKCTRREGYRFLFRGLGPTLIRAFPTNAATWAVVTWTMRLLEKPTEVPQAHVRTETFESKLWNDLSSNIYSYDYCFVRELYLKYLGDES</sequence>
<evidence type="ECO:0000256" key="7">
    <source>
        <dbReference type="ARBA" id="ARBA00023128"/>
    </source>
</evidence>
<accession>A0ABR1BAH7</accession>
<dbReference type="InterPro" id="IPR002067">
    <property type="entry name" value="MCP"/>
</dbReference>
<dbReference type="PROSITE" id="PS50920">
    <property type="entry name" value="SOLCAR"/>
    <property type="match status" value="3"/>
</dbReference>
<keyword evidence="12" id="KW-1185">Reference proteome</keyword>
<evidence type="ECO:0000256" key="3">
    <source>
        <dbReference type="ARBA" id="ARBA00022448"/>
    </source>
</evidence>
<dbReference type="InterPro" id="IPR023395">
    <property type="entry name" value="MCP_dom_sf"/>
</dbReference>
<keyword evidence="4 9" id="KW-0812">Transmembrane</keyword>
<evidence type="ECO:0000256" key="10">
    <source>
        <dbReference type="RuleBase" id="RU000488"/>
    </source>
</evidence>
<name>A0ABR1BAH7_POLSC</name>
<reference evidence="11 12" key="1">
    <citation type="submission" date="2023-09" db="EMBL/GenBank/DDBJ databases">
        <title>Genomes of two closely related lineages of the louse Polyplax serrata with different host specificities.</title>
        <authorList>
            <person name="Martinu J."/>
            <person name="Tarabai H."/>
            <person name="Stefka J."/>
            <person name="Hypsa V."/>
        </authorList>
    </citation>
    <scope>NUCLEOTIDE SEQUENCE [LARGE SCALE GENOMIC DNA]</scope>
    <source>
        <strain evidence="11">98ZLc_SE</strain>
    </source>
</reference>
<comment type="similarity">
    <text evidence="2 10">Belongs to the mitochondrial carrier (TC 2.A.29) family.</text>
</comment>
<gene>
    <name evidence="11" type="ORF">RUM44_012029</name>
</gene>
<keyword evidence="6" id="KW-1133">Transmembrane helix</keyword>
<dbReference type="Proteomes" id="UP001359485">
    <property type="component" value="Unassembled WGS sequence"/>
</dbReference>
<evidence type="ECO:0000256" key="2">
    <source>
        <dbReference type="ARBA" id="ARBA00006375"/>
    </source>
</evidence>
<dbReference type="EMBL" id="JAWJWF010000001">
    <property type="protein sequence ID" value="KAK6640342.1"/>
    <property type="molecule type" value="Genomic_DNA"/>
</dbReference>
<comment type="subcellular location">
    <subcellularLocation>
        <location evidence="1">Mitochondrion membrane</location>
        <topology evidence="1">Multi-pass membrane protein</topology>
    </subcellularLocation>
</comment>
<dbReference type="PRINTS" id="PR00926">
    <property type="entry name" value="MITOCARRIER"/>
</dbReference>
<dbReference type="PANTHER" id="PTHR45624">
    <property type="entry name" value="MITOCHONDRIAL BASIC AMINO ACIDS TRANSPORTER-RELATED"/>
    <property type="match status" value="1"/>
</dbReference>
<dbReference type="InterPro" id="IPR018108">
    <property type="entry name" value="MCP_transmembrane"/>
</dbReference>
<evidence type="ECO:0000256" key="5">
    <source>
        <dbReference type="ARBA" id="ARBA00022737"/>
    </source>
</evidence>
<proteinExistence type="inferred from homology"/>
<feature type="repeat" description="Solcar" evidence="9">
    <location>
        <begin position="2"/>
        <end position="86"/>
    </location>
</feature>
<comment type="caution">
    <text evidence="11">The sequence shown here is derived from an EMBL/GenBank/DDBJ whole genome shotgun (WGS) entry which is preliminary data.</text>
</comment>
<evidence type="ECO:0000256" key="8">
    <source>
        <dbReference type="ARBA" id="ARBA00023136"/>
    </source>
</evidence>
<dbReference type="InterPro" id="IPR050567">
    <property type="entry name" value="Mitochondrial_Carrier"/>
</dbReference>
<dbReference type="Gene3D" id="1.50.40.10">
    <property type="entry name" value="Mitochondrial carrier domain"/>
    <property type="match status" value="1"/>
</dbReference>
<evidence type="ECO:0000313" key="11">
    <source>
        <dbReference type="EMBL" id="KAK6640342.1"/>
    </source>
</evidence>
<keyword evidence="5" id="KW-0677">Repeat</keyword>
<evidence type="ECO:0000256" key="4">
    <source>
        <dbReference type="ARBA" id="ARBA00022692"/>
    </source>
</evidence>
<dbReference type="SUPFAM" id="SSF103506">
    <property type="entry name" value="Mitochondrial carrier"/>
    <property type="match status" value="1"/>
</dbReference>
<dbReference type="Pfam" id="PF00153">
    <property type="entry name" value="Mito_carr"/>
    <property type="match status" value="3"/>
</dbReference>
<evidence type="ECO:0000256" key="6">
    <source>
        <dbReference type="ARBA" id="ARBA00022989"/>
    </source>
</evidence>
<keyword evidence="8 9" id="KW-0472">Membrane</keyword>
<dbReference type="PANTHER" id="PTHR45624:SF61">
    <property type="entry name" value="MITOCHONDRIAL BASIC AMINO ACIDS TRANSPORTER"/>
    <property type="match status" value="1"/>
</dbReference>
<evidence type="ECO:0000313" key="12">
    <source>
        <dbReference type="Proteomes" id="UP001359485"/>
    </source>
</evidence>
<feature type="repeat" description="Solcar" evidence="9">
    <location>
        <begin position="91"/>
        <end position="176"/>
    </location>
</feature>
<feature type="repeat" description="Solcar" evidence="9">
    <location>
        <begin position="182"/>
        <end position="270"/>
    </location>
</feature>
<organism evidence="11 12">
    <name type="scientific">Polyplax serrata</name>
    <name type="common">Common mouse louse</name>
    <dbReference type="NCBI Taxonomy" id="468196"/>
    <lineage>
        <taxon>Eukaryota</taxon>
        <taxon>Metazoa</taxon>
        <taxon>Ecdysozoa</taxon>
        <taxon>Arthropoda</taxon>
        <taxon>Hexapoda</taxon>
        <taxon>Insecta</taxon>
        <taxon>Pterygota</taxon>
        <taxon>Neoptera</taxon>
        <taxon>Paraneoptera</taxon>
        <taxon>Psocodea</taxon>
        <taxon>Troctomorpha</taxon>
        <taxon>Phthiraptera</taxon>
        <taxon>Anoplura</taxon>
        <taxon>Polyplacidae</taxon>
        <taxon>Polyplax</taxon>
    </lineage>
</organism>
<evidence type="ECO:0000256" key="1">
    <source>
        <dbReference type="ARBA" id="ARBA00004225"/>
    </source>
</evidence>